<sequence>MEYIVYPIEFHHIFDEEPLSTEEYLKGLDKVDLILMTLHLIGIDNKDSYSLEYTNFLKMFFQDFPDSKQLQDIDKRIKKLKQTSNLQNNPDIIFTLIEPRAALLFLKDIILLPTGKKEVKTENDHINFLKAYLSQVEQVQKYKNNLLKSIPEFENPLCKDARIRFAGDLLQMGLSDYNFYDILMTQQMKVLMLDDFIKEKPQLSNIIKLFYASKNIESIFDHLLNLRIVRVYEENKFKEGQISLYKRDYVNHDNLFNRISTYFDSICIDVNNPSEAEKKLEDLNDFTCYKQYPVLKLNNDHYSIISRYFFTLNIYDGLFISLLQISQKTGEKDIQRLIKSEFSEEYMFYKVMNRLLFNAKNINISGRTFYDLNDNGRPDYYVRNKKRALLFEYKDILMNKSTRNSQSFSDIENFFKTRLNETKGIPQIIKNVKDILLQDFKLDKGYNEKNIEIYPFLITQDRLYSVHGTNYILNDFFQQRIDNDNFLALKKSHIRPLTVIDIDFLLILSLELKHNLKRFLDLIHSYHIYCSNKDRFISFRNYILNSRKITLNRIDEKDLIRHYFNR</sequence>
<gene>
    <name evidence="1" type="ORF">KL86DYS1_10023</name>
</gene>
<dbReference type="RefSeq" id="WP_296937685.1">
    <property type="nucleotide sequence ID" value="NZ_LT599032.1"/>
</dbReference>
<dbReference type="EMBL" id="FLUM01000001">
    <property type="protein sequence ID" value="SBV90374.1"/>
    <property type="molecule type" value="Genomic_DNA"/>
</dbReference>
<dbReference type="AlphaFoldDB" id="A0A212IT31"/>
<name>A0A212IT31_9BACT</name>
<evidence type="ECO:0000313" key="1">
    <source>
        <dbReference type="EMBL" id="SBV90374.1"/>
    </source>
</evidence>
<proteinExistence type="predicted"/>
<reference evidence="1" key="1">
    <citation type="submission" date="2016-04" db="EMBL/GenBank/DDBJ databases">
        <authorList>
            <person name="Evans L.H."/>
            <person name="Alamgir A."/>
            <person name="Owens N."/>
            <person name="Weber N.D."/>
            <person name="Virtaneva K."/>
            <person name="Barbian K."/>
            <person name="Babar A."/>
            <person name="Rosenke K."/>
        </authorList>
    </citation>
    <scope>NUCLEOTIDE SEQUENCE</scope>
    <source>
        <strain evidence="1">86-1</strain>
    </source>
</reference>
<accession>A0A212IT31</accession>
<protein>
    <submittedName>
        <fullName evidence="1">Uncharacterized protein</fullName>
    </submittedName>
</protein>
<organism evidence="1">
    <name type="scientific">uncultured Dysgonomonas sp</name>
    <dbReference type="NCBI Taxonomy" id="206096"/>
    <lineage>
        <taxon>Bacteria</taxon>
        <taxon>Pseudomonadati</taxon>
        <taxon>Bacteroidota</taxon>
        <taxon>Bacteroidia</taxon>
        <taxon>Bacteroidales</taxon>
        <taxon>Dysgonomonadaceae</taxon>
        <taxon>Dysgonomonas</taxon>
        <taxon>environmental samples</taxon>
    </lineage>
</organism>